<evidence type="ECO:0000313" key="5">
    <source>
        <dbReference type="Proteomes" id="UP001147752"/>
    </source>
</evidence>
<keyword evidence="2" id="KW-1133">Transmembrane helix</keyword>
<dbReference type="PROSITE" id="PS50097">
    <property type="entry name" value="BTB"/>
    <property type="match status" value="1"/>
</dbReference>
<evidence type="ECO:0000256" key="1">
    <source>
        <dbReference type="SAM" id="MobiDB-lite"/>
    </source>
</evidence>
<sequence length="906" mass="99748">SNRSSVSIHSQQPLKPQETYKTANTVLSVDHCDLKSSVNDSNGKLRRVNPSFGLLAIMALIAICGLLLLGHLPSAFSLQSGLKSGAGFLSQTPSSTGLQDFFQLYQPISFASSGDDNCNVEILLMDHVFGVSYGAPFVGDYEPPNCDFDTVRINLTVTSRGKQYDRLALMYLGDNEVFRTSTAEPTTNGIVWTYIKEMSQYNSLWKSPQKLIFDLGNIINDVYTGSFNATLTAHFSTGQNVKTADMILPISAKKSASNSSSAFQLPTDNTTVMYKIPAAASRAVVSISACGQSEEEFWWSNVFSEDTQDFGSTVGGLYGYTPFREVQLYIDGILAGLVWPFPVIFTGGVAPGFWRPVVGTDAFDLRQPEIDISPFLPMIQDGKQHSFEIRVTGLDVSSDGSATFAHTVGSYWVVTGNIFIYIDNDSSAAKATITRDNNAPTVNAPLPVFSVTRNLVHNETGGNDSLSYSVVVKRVFRATSSLYSWSQTLSFSNHGVLNQQGYSQVNRQLTTGNNTITKLGDTPISHSLEFQYPLVVNATYGITSNGMTIDSWMKRGLDFEATGGLGISTYTLTSGPSYLHTTQSGTAKYKSITGGKSSSWGDTSNIFASQMNGRSYHRSVHAVNGTVVHDTDHKGKTSPSSPQELGDTGRDSVRAILGKGPGALINHVEGTDRFVYRLGGMFSDLTIYTTDQALNVHRLVVCSRSEAFCRFLSNVPNESKQAHEFEIKDEHPRVVEGMIRSFYGLHYDINRSDPQMCPMLFNVKVYSLADKFEVEYLKIQAKLAFVTLAQENWNSDEFLTAAFEAYKTTPKSDRGLRDVVVAVCQKYRKDLREKKGFEKLLEETPGLATDVVLLSHRWLPQPASARVRIVQSFSCLSCFARWQIEVGLAEYFTSCPFCRDDKVGAF</sequence>
<comment type="caution">
    <text evidence="4">The sequence shown here is derived from an EMBL/GenBank/DDBJ whole genome shotgun (WGS) entry which is preliminary data.</text>
</comment>
<dbReference type="Pfam" id="PF12222">
    <property type="entry name" value="PNGaseA"/>
    <property type="match status" value="1"/>
</dbReference>
<dbReference type="Proteomes" id="UP001147752">
    <property type="component" value="Unassembled WGS sequence"/>
</dbReference>
<organism evidence="4 5">
    <name type="scientific">Penicillium concentricum</name>
    <dbReference type="NCBI Taxonomy" id="293559"/>
    <lineage>
        <taxon>Eukaryota</taxon>
        <taxon>Fungi</taxon>
        <taxon>Dikarya</taxon>
        <taxon>Ascomycota</taxon>
        <taxon>Pezizomycotina</taxon>
        <taxon>Eurotiomycetes</taxon>
        <taxon>Eurotiomycetidae</taxon>
        <taxon>Eurotiales</taxon>
        <taxon>Aspergillaceae</taxon>
        <taxon>Penicillium</taxon>
    </lineage>
</organism>
<evidence type="ECO:0000256" key="2">
    <source>
        <dbReference type="SAM" id="Phobius"/>
    </source>
</evidence>
<evidence type="ECO:0000259" key="3">
    <source>
        <dbReference type="PROSITE" id="PS50097"/>
    </source>
</evidence>
<dbReference type="InterPro" id="IPR000210">
    <property type="entry name" value="BTB/POZ_dom"/>
</dbReference>
<gene>
    <name evidence="4" type="ORF">N7517_003222</name>
</gene>
<dbReference type="GeneID" id="81460135"/>
<feature type="domain" description="BTB" evidence="3">
    <location>
        <begin position="683"/>
        <end position="751"/>
    </location>
</feature>
<feature type="non-terminal residue" evidence="4">
    <location>
        <position position="1"/>
    </location>
</feature>
<dbReference type="CDD" id="cd18186">
    <property type="entry name" value="BTB_POZ_ZBTB_KLHL-like"/>
    <property type="match status" value="1"/>
</dbReference>
<proteinExistence type="predicted"/>
<keyword evidence="2" id="KW-0472">Membrane</keyword>
<reference evidence="4" key="2">
    <citation type="journal article" date="2023" name="IMA Fungus">
        <title>Comparative genomic study of the Penicillium genus elucidates a diverse pangenome and 15 lateral gene transfer events.</title>
        <authorList>
            <person name="Petersen C."/>
            <person name="Sorensen T."/>
            <person name="Nielsen M.R."/>
            <person name="Sondergaard T.E."/>
            <person name="Sorensen J.L."/>
            <person name="Fitzpatrick D.A."/>
            <person name="Frisvad J.C."/>
            <person name="Nielsen K.L."/>
        </authorList>
    </citation>
    <scope>NUCLEOTIDE SEQUENCE</scope>
    <source>
        <strain evidence="4">IBT 3081</strain>
    </source>
</reference>
<reference evidence="4" key="1">
    <citation type="submission" date="2022-12" db="EMBL/GenBank/DDBJ databases">
        <authorList>
            <person name="Petersen C."/>
        </authorList>
    </citation>
    <scope>NUCLEOTIDE SEQUENCE</scope>
    <source>
        <strain evidence="4">IBT 3081</strain>
    </source>
</reference>
<dbReference type="SUPFAM" id="SSF54695">
    <property type="entry name" value="POZ domain"/>
    <property type="match status" value="1"/>
</dbReference>
<dbReference type="Pfam" id="PF00651">
    <property type="entry name" value="BTB"/>
    <property type="match status" value="1"/>
</dbReference>
<feature type="region of interest" description="Disordered" evidence="1">
    <location>
        <begin position="628"/>
        <end position="649"/>
    </location>
</feature>
<name>A0A9W9SVK1_9EURO</name>
<dbReference type="Pfam" id="PF25156">
    <property type="entry name" value="PNGase_A_C"/>
    <property type="match status" value="1"/>
</dbReference>
<evidence type="ECO:0000313" key="4">
    <source>
        <dbReference type="EMBL" id="KAJ5385311.1"/>
    </source>
</evidence>
<protein>
    <recommendedName>
        <fullName evidence="3">BTB domain-containing protein</fullName>
    </recommendedName>
</protein>
<dbReference type="Gene3D" id="3.30.710.10">
    <property type="entry name" value="Potassium Channel Kv1.1, Chain A"/>
    <property type="match status" value="1"/>
</dbReference>
<dbReference type="AlphaFoldDB" id="A0A9W9SVK1"/>
<dbReference type="InterPro" id="IPR056948">
    <property type="entry name" value="PNGaseA_N"/>
</dbReference>
<dbReference type="RefSeq" id="XP_056585087.1">
    <property type="nucleotide sequence ID" value="XM_056720952.1"/>
</dbReference>
<dbReference type="SMART" id="SM00225">
    <property type="entry name" value="BTB"/>
    <property type="match status" value="1"/>
</dbReference>
<dbReference type="InterPro" id="IPR021102">
    <property type="entry name" value="PNGase_A"/>
</dbReference>
<dbReference type="PANTHER" id="PTHR31104">
    <property type="entry name" value="PEPTIDE-N4-(N-ACETYL-BETA-GLUCOSAMINYL)ASPARAGINE AMIDASE A PROTEIN"/>
    <property type="match status" value="1"/>
</dbReference>
<feature type="transmembrane region" description="Helical" evidence="2">
    <location>
        <begin position="52"/>
        <end position="72"/>
    </location>
</feature>
<dbReference type="InterPro" id="IPR011333">
    <property type="entry name" value="SKP1/BTB/POZ_sf"/>
</dbReference>
<dbReference type="EMBL" id="JAPZBT010000001">
    <property type="protein sequence ID" value="KAJ5385311.1"/>
    <property type="molecule type" value="Genomic_DNA"/>
</dbReference>
<keyword evidence="2" id="KW-0812">Transmembrane</keyword>
<keyword evidence="5" id="KW-1185">Reference proteome</keyword>
<accession>A0A9W9SVK1</accession>
<dbReference type="OrthoDB" id="1612078at2759"/>